<protein>
    <submittedName>
        <fullName evidence="1">Uncharacterized protein</fullName>
    </submittedName>
</protein>
<dbReference type="OrthoDB" id="2015551at2759"/>
<proteinExistence type="predicted"/>
<name>A0A7J7MGU4_9MAGN</name>
<evidence type="ECO:0000313" key="1">
    <source>
        <dbReference type="EMBL" id="KAF6154087.1"/>
    </source>
</evidence>
<dbReference type="EMBL" id="JACGCM010001529">
    <property type="protein sequence ID" value="KAF6154087.1"/>
    <property type="molecule type" value="Genomic_DNA"/>
</dbReference>
<dbReference type="Proteomes" id="UP000541444">
    <property type="component" value="Unassembled WGS sequence"/>
</dbReference>
<dbReference type="AlphaFoldDB" id="A0A7J7MGU4"/>
<sequence>MQLVLVHELQDDFGKGGHELSLSTGNASRRLACGLQSSFPASSMNFNDQRSSAVFGLQHENHFDKSSKRGETLGLLSTLSCNHGEGIEETFEDAQDTKAYDP</sequence>
<evidence type="ECO:0000313" key="2">
    <source>
        <dbReference type="Proteomes" id="UP000541444"/>
    </source>
</evidence>
<keyword evidence="2" id="KW-1185">Reference proteome</keyword>
<dbReference type="InterPro" id="IPR036423">
    <property type="entry name" value="SOD-like_Cu/Zn_dom_sf"/>
</dbReference>
<organism evidence="1 2">
    <name type="scientific">Kingdonia uniflora</name>
    <dbReference type="NCBI Taxonomy" id="39325"/>
    <lineage>
        <taxon>Eukaryota</taxon>
        <taxon>Viridiplantae</taxon>
        <taxon>Streptophyta</taxon>
        <taxon>Embryophyta</taxon>
        <taxon>Tracheophyta</taxon>
        <taxon>Spermatophyta</taxon>
        <taxon>Magnoliopsida</taxon>
        <taxon>Ranunculales</taxon>
        <taxon>Circaeasteraceae</taxon>
        <taxon>Kingdonia</taxon>
    </lineage>
</organism>
<gene>
    <name evidence="1" type="ORF">GIB67_031348</name>
</gene>
<dbReference type="SUPFAM" id="SSF49329">
    <property type="entry name" value="Cu,Zn superoxide dismutase-like"/>
    <property type="match status" value="1"/>
</dbReference>
<comment type="caution">
    <text evidence="1">The sequence shown here is derived from an EMBL/GenBank/DDBJ whole genome shotgun (WGS) entry which is preliminary data.</text>
</comment>
<reference evidence="1 2" key="1">
    <citation type="journal article" date="2020" name="IScience">
        <title>Genome Sequencing of the Endangered Kingdonia uniflora (Circaeasteraceae, Ranunculales) Reveals Potential Mechanisms of Evolutionary Specialization.</title>
        <authorList>
            <person name="Sun Y."/>
            <person name="Deng T."/>
            <person name="Zhang A."/>
            <person name="Moore M.J."/>
            <person name="Landis J.B."/>
            <person name="Lin N."/>
            <person name="Zhang H."/>
            <person name="Zhang X."/>
            <person name="Huang J."/>
            <person name="Zhang X."/>
            <person name="Sun H."/>
            <person name="Wang H."/>
        </authorList>
    </citation>
    <scope>NUCLEOTIDE SEQUENCE [LARGE SCALE GENOMIC DNA]</scope>
    <source>
        <strain evidence="1">TB1705</strain>
        <tissue evidence="1">Leaf</tissue>
    </source>
</reference>
<accession>A0A7J7MGU4</accession>
<dbReference type="GO" id="GO:0006801">
    <property type="term" value="P:superoxide metabolic process"/>
    <property type="evidence" value="ECO:0007669"/>
    <property type="project" value="InterPro"/>
</dbReference>
<dbReference type="GO" id="GO:0046872">
    <property type="term" value="F:metal ion binding"/>
    <property type="evidence" value="ECO:0007669"/>
    <property type="project" value="InterPro"/>
</dbReference>
<dbReference type="Gene3D" id="2.60.40.200">
    <property type="entry name" value="Superoxide dismutase, copper/zinc binding domain"/>
    <property type="match status" value="1"/>
</dbReference>